<dbReference type="InterPro" id="IPR004099">
    <property type="entry name" value="Pyr_nucl-diS_OxRdtase_dimer"/>
</dbReference>
<organism evidence="9 10">
    <name type="scientific">Paraburkholderia acidisoli</name>
    <dbReference type="NCBI Taxonomy" id="2571748"/>
    <lineage>
        <taxon>Bacteria</taxon>
        <taxon>Pseudomonadati</taxon>
        <taxon>Pseudomonadota</taxon>
        <taxon>Betaproteobacteria</taxon>
        <taxon>Burkholderiales</taxon>
        <taxon>Burkholderiaceae</taxon>
        <taxon>Paraburkholderia</taxon>
    </lineage>
</organism>
<dbReference type="SUPFAM" id="SSF51905">
    <property type="entry name" value="FAD/NAD(P)-binding domain"/>
    <property type="match status" value="1"/>
</dbReference>
<dbReference type="InterPro" id="IPR023753">
    <property type="entry name" value="FAD/NAD-binding_dom"/>
</dbReference>
<dbReference type="PIRSF" id="PIRSF000350">
    <property type="entry name" value="Mercury_reductase_MerA"/>
    <property type="match status" value="1"/>
</dbReference>
<keyword evidence="3 5" id="KW-0274">FAD</keyword>
<dbReference type="PRINTS" id="PR00411">
    <property type="entry name" value="PNDRDTASEI"/>
</dbReference>
<evidence type="ECO:0000259" key="8">
    <source>
        <dbReference type="Pfam" id="PF07992"/>
    </source>
</evidence>
<reference evidence="9 10" key="1">
    <citation type="submission" date="2019-12" db="EMBL/GenBank/DDBJ databases">
        <title>Paraburkholderia acidiphila 7Q-K02 sp. nov and Paraburkholderia acidisoli DHF22 sp. nov., two strains isolated from forest soil.</title>
        <authorList>
            <person name="Gao Z."/>
            <person name="Qiu L."/>
        </authorList>
    </citation>
    <scope>NUCLEOTIDE SEQUENCE [LARGE SCALE GENOMIC DNA]</scope>
    <source>
        <strain evidence="9 10">DHF22</strain>
    </source>
</reference>
<dbReference type="NCBIfam" id="NF004992">
    <property type="entry name" value="PRK06370.1-4"/>
    <property type="match status" value="1"/>
</dbReference>
<feature type="binding site" evidence="5">
    <location>
        <position position="124"/>
    </location>
    <ligand>
        <name>FAD</name>
        <dbReference type="ChEBI" id="CHEBI:57692"/>
    </ligand>
</feature>
<dbReference type="SUPFAM" id="SSF55424">
    <property type="entry name" value="FAD/NAD-linked reductases, dimerisation (C-terminal) domain"/>
    <property type="match status" value="1"/>
</dbReference>
<evidence type="ECO:0000256" key="4">
    <source>
        <dbReference type="PIRSR" id="PIRSR000350-2"/>
    </source>
</evidence>
<comment type="similarity">
    <text evidence="1">Belongs to the class-I pyridine nucleotide-disulfide oxidoreductase family.</text>
</comment>
<dbReference type="OrthoDB" id="178496at2"/>
<comment type="cofactor">
    <cofactor evidence="5">
        <name>FAD</name>
        <dbReference type="ChEBI" id="CHEBI:57692"/>
    </cofactor>
    <text evidence="5">Binds 1 FAD per subunit.</text>
</comment>
<gene>
    <name evidence="9" type="ORF">FAZ98_05330</name>
</gene>
<feature type="disulfide bond" description="Redox-active" evidence="6">
    <location>
        <begin position="42"/>
        <end position="47"/>
    </location>
</feature>
<protein>
    <submittedName>
        <fullName evidence="9">FAD-containing oxidoreductase</fullName>
    </submittedName>
</protein>
<evidence type="ECO:0000256" key="6">
    <source>
        <dbReference type="PIRSR" id="PIRSR000350-4"/>
    </source>
</evidence>
<evidence type="ECO:0000313" key="9">
    <source>
        <dbReference type="EMBL" id="QGZ61198.1"/>
    </source>
</evidence>
<feature type="domain" description="Pyridine nucleotide-disulphide oxidoreductase dimerisation" evidence="7">
    <location>
        <begin position="360"/>
        <end position="465"/>
    </location>
</feature>
<proteinExistence type="inferred from homology"/>
<feature type="binding site" evidence="5">
    <location>
        <begin position="190"/>
        <end position="197"/>
    </location>
    <ligand>
        <name>NAD(+)</name>
        <dbReference type="ChEBI" id="CHEBI:57540"/>
    </ligand>
</feature>
<keyword evidence="5" id="KW-0520">NAD</keyword>
<dbReference type="AlphaFoldDB" id="A0A7Z2GGD4"/>
<feature type="binding site" evidence="5">
    <location>
        <position position="319"/>
    </location>
    <ligand>
        <name>FAD</name>
        <dbReference type="ChEBI" id="CHEBI:57692"/>
    </ligand>
</feature>
<dbReference type="PANTHER" id="PTHR43014:SF2">
    <property type="entry name" value="MERCURIC REDUCTASE"/>
    <property type="match status" value="1"/>
</dbReference>
<dbReference type="Pfam" id="PF02852">
    <property type="entry name" value="Pyr_redox_dim"/>
    <property type="match status" value="1"/>
</dbReference>
<dbReference type="Pfam" id="PF07992">
    <property type="entry name" value="Pyr_redox_2"/>
    <property type="match status" value="1"/>
</dbReference>
<evidence type="ECO:0000256" key="5">
    <source>
        <dbReference type="PIRSR" id="PIRSR000350-3"/>
    </source>
</evidence>
<dbReference type="Gene3D" id="3.50.50.60">
    <property type="entry name" value="FAD/NAD(P)-binding domain"/>
    <property type="match status" value="2"/>
</dbReference>
<dbReference type="EMBL" id="CP046913">
    <property type="protein sequence ID" value="QGZ61198.1"/>
    <property type="molecule type" value="Genomic_DNA"/>
</dbReference>
<evidence type="ECO:0000256" key="3">
    <source>
        <dbReference type="ARBA" id="ARBA00022827"/>
    </source>
</evidence>
<dbReference type="KEGG" id="pacs:FAZ98_05330"/>
<accession>A0A7Z2GGD4</accession>
<evidence type="ECO:0000256" key="1">
    <source>
        <dbReference type="ARBA" id="ARBA00007532"/>
    </source>
</evidence>
<feature type="binding site" evidence="5">
    <location>
        <position position="278"/>
    </location>
    <ligand>
        <name>NAD(+)</name>
        <dbReference type="ChEBI" id="CHEBI:57540"/>
    </ligand>
</feature>
<feature type="domain" description="FAD/NAD(P)-binding" evidence="8">
    <location>
        <begin position="6"/>
        <end position="330"/>
    </location>
</feature>
<keyword evidence="5" id="KW-0547">Nucleotide-binding</keyword>
<dbReference type="GO" id="GO:0003955">
    <property type="term" value="F:NAD(P)H dehydrogenase (quinone) activity"/>
    <property type="evidence" value="ECO:0007669"/>
    <property type="project" value="TreeGrafter"/>
</dbReference>
<dbReference type="InterPro" id="IPR036188">
    <property type="entry name" value="FAD/NAD-bd_sf"/>
</dbReference>
<name>A0A7Z2GGD4_9BURK</name>
<dbReference type="Gene3D" id="3.30.390.30">
    <property type="match status" value="1"/>
</dbReference>
<dbReference type="PANTHER" id="PTHR43014">
    <property type="entry name" value="MERCURIC REDUCTASE"/>
    <property type="match status" value="1"/>
</dbReference>
<dbReference type="RefSeq" id="WP_158949456.1">
    <property type="nucleotide sequence ID" value="NZ_CP046913.1"/>
</dbReference>
<feature type="binding site" evidence="5">
    <location>
        <position position="51"/>
    </location>
    <ligand>
        <name>FAD</name>
        <dbReference type="ChEBI" id="CHEBI:57692"/>
    </ligand>
</feature>
<evidence type="ECO:0000259" key="7">
    <source>
        <dbReference type="Pfam" id="PF02852"/>
    </source>
</evidence>
<keyword evidence="10" id="KW-1185">Reference proteome</keyword>
<evidence type="ECO:0000313" key="10">
    <source>
        <dbReference type="Proteomes" id="UP000433577"/>
    </source>
</evidence>
<sequence length="474" mass="50756">MAQRFDAIVIGTGQSGPPLAVRLGASGRKTAIIERALFGGTCVNVGCTPTKSYVACARVAHVARRAAEFGVQIGASARDATANDVRVDLAFVKARKERIIGESRNGVERWLRTAKNVSVFQGHGRFTGAHSVRVSASDGATLDLEAPEIFVNTGTRAQIPSIPGLDTIRYDTNSTLLELEQVPDHLAIVGGSYVALEFAQMFRRFGARVTVLVRGNRVLAREDDDIARAVQEVLAREGVVFRLGAEPRGVAPLDGKAGVRIALDDGALEVSHLLFATGRVPNTDDLGLEAAGIERDAHGHIPVDGQLRTRVEGIWAIGDVNGRGAFTHTSYDDFQIVAANLLDGGFNGIPRSADTRIPAYAVFVDPPLARVGLSEREVRERGTPALIATMPMSRVGRARERGETDGFMKALVDANTKRILGAAIYGIEGDEAIHTFIDTMTAGAPYTTLQYAMHVHPTVSELVPTLLDGLKPLK</sequence>
<dbReference type="InterPro" id="IPR001100">
    <property type="entry name" value="Pyr_nuc-diS_OxRdtase"/>
</dbReference>
<dbReference type="GO" id="GO:0050660">
    <property type="term" value="F:flavin adenine dinucleotide binding"/>
    <property type="evidence" value="ECO:0007669"/>
    <property type="project" value="TreeGrafter"/>
</dbReference>
<keyword evidence="2" id="KW-0285">Flavoprotein</keyword>
<dbReference type="InterPro" id="IPR016156">
    <property type="entry name" value="FAD/NAD-linked_Rdtase_dimer_sf"/>
</dbReference>
<dbReference type="PRINTS" id="PR00368">
    <property type="entry name" value="FADPNR"/>
</dbReference>
<feature type="active site" description="Proton acceptor" evidence="4">
    <location>
        <position position="456"/>
    </location>
</feature>
<evidence type="ECO:0000256" key="2">
    <source>
        <dbReference type="ARBA" id="ARBA00022630"/>
    </source>
</evidence>
<dbReference type="Proteomes" id="UP000433577">
    <property type="component" value="Chromosome 1"/>
</dbReference>